<comment type="caution">
    <text evidence="2">The sequence shown here is derived from an EMBL/GenBank/DDBJ whole genome shotgun (WGS) entry which is preliminary data.</text>
</comment>
<feature type="coiled-coil region" evidence="1">
    <location>
        <begin position="152"/>
        <end position="179"/>
    </location>
</feature>
<organism evidence="2 3">
    <name type="scientific">Phytophthora kernoviae</name>
    <dbReference type="NCBI Taxonomy" id="325452"/>
    <lineage>
        <taxon>Eukaryota</taxon>
        <taxon>Sar</taxon>
        <taxon>Stramenopiles</taxon>
        <taxon>Oomycota</taxon>
        <taxon>Peronosporomycetes</taxon>
        <taxon>Peronosporales</taxon>
        <taxon>Peronosporaceae</taxon>
        <taxon>Phytophthora</taxon>
    </lineage>
</organism>
<proteinExistence type="predicted"/>
<name>A0A3R7JBD1_9STRA</name>
<accession>A0A3R7JBD1</accession>
<evidence type="ECO:0000313" key="3">
    <source>
        <dbReference type="Proteomes" id="UP000284657"/>
    </source>
</evidence>
<reference evidence="2 3" key="1">
    <citation type="submission" date="2018-07" db="EMBL/GenBank/DDBJ databases">
        <title>Genome sequencing of oomycete isolates from Chile give support for New Zealand origin for Phytophthora kernoviae and make available the first Nothophytophthora sp. genome.</title>
        <authorList>
            <person name="Studholme D.J."/>
            <person name="Sanfuentes E."/>
            <person name="Panda P."/>
            <person name="Hill R."/>
            <person name="Sambles C."/>
            <person name="Grant M."/>
            <person name="Williams N.M."/>
            <person name="Mcdougal R.L."/>
        </authorList>
    </citation>
    <scope>NUCLEOTIDE SEQUENCE [LARGE SCALE GENOMIC DNA]</scope>
    <source>
        <strain evidence="2">Chile7</strain>
    </source>
</reference>
<keyword evidence="1" id="KW-0175">Coiled coil</keyword>
<evidence type="ECO:0000256" key="1">
    <source>
        <dbReference type="SAM" id="Coils"/>
    </source>
</evidence>
<sequence length="677" mass="77577">MKVRFLHCSALEIPGSLRDFNRLGEIVVYNSTIVDWGANAAVTNVHHPVLTKISIVRGNMSDGVLPLGLQSRDFPLSVVEINFCETNLQYLPDDLDLKWHPGSIIDIENSQLIVVPPVLMQLQPYYLVIGGNPITVLPPEIFEIEGTLLLTLGRTQEEKKILERQLHGLNAQLQHLARRREYAKRREGFEARKKQNQLLRSSILGQRVIFANTQSMMSEFLRGPDHSRNEPVIRLGTDLRERYNTLIAMKQERLYEITHFLTERSRYMTMDTDFTDLQRFQAANGDVCLVRFDIKPFHQAQSVKQAFEGVLKFSYNMEISISDLMGDITVRENDDVDWDSSVAQHRLVTSITPDVKVGTNNVTFTQYWGDSSGPQVERTVGDELGLAVCNYVEEGALYPYRESERELERLEAHMAQYKQQNDTLETRQKLEQQGEENRTMRQAIHTQRLAFANTQSMISQFMRVQEHSPFETFIQLGKDPVERHTTLLSMKRRKLHDALQFLVARRMFMDPSKAFSDNQKFENIHGDYCYMGFDITPFVGVQNPKTVFDELLNFSYSLEISLSELLGDITIRENDDHWDPSVAQQKLVTNVANLAEMETNTAMFSEYHERGGPAALGVNLPFNAEDLGALSHGEELGVLACDYVNEDELYPYMPDRRIRQDVTVLMLVSTFQHPAAI</sequence>
<dbReference type="EMBL" id="MBAD02002601">
    <property type="protein sequence ID" value="RLN46108.1"/>
    <property type="molecule type" value="Genomic_DNA"/>
</dbReference>
<dbReference type="AlphaFoldDB" id="A0A3R7JBD1"/>
<evidence type="ECO:0000313" key="2">
    <source>
        <dbReference type="EMBL" id="RLN46108.1"/>
    </source>
</evidence>
<dbReference type="Proteomes" id="UP000284657">
    <property type="component" value="Unassembled WGS sequence"/>
</dbReference>
<gene>
    <name evidence="2" type="ORF">BBJ29_006041</name>
</gene>
<protein>
    <submittedName>
        <fullName evidence="2">Uncharacterized protein</fullName>
    </submittedName>
</protein>
<feature type="coiled-coil region" evidence="1">
    <location>
        <begin position="400"/>
        <end position="427"/>
    </location>
</feature>